<reference evidence="4 5" key="1">
    <citation type="submission" date="2017-07" db="EMBL/GenBank/DDBJ databases">
        <title>Leptospira spp. isolated from tropical soils.</title>
        <authorList>
            <person name="Thibeaux R."/>
            <person name="Iraola G."/>
            <person name="Ferres I."/>
            <person name="Bierque E."/>
            <person name="Girault D."/>
            <person name="Soupe-Gilbert M.-E."/>
            <person name="Picardeau M."/>
            <person name="Goarant C."/>
        </authorList>
    </citation>
    <scope>NUCLEOTIDE SEQUENCE [LARGE SCALE GENOMIC DNA]</scope>
    <source>
        <strain evidence="3 5">FH1-B-B1</strain>
        <strain evidence="2 4">FH1-B-C1</strain>
    </source>
</reference>
<dbReference type="Proteomes" id="UP000231962">
    <property type="component" value="Unassembled WGS sequence"/>
</dbReference>
<feature type="transmembrane region" description="Helical" evidence="1">
    <location>
        <begin position="38"/>
        <end position="59"/>
    </location>
</feature>
<evidence type="ECO:0000313" key="3">
    <source>
        <dbReference type="EMBL" id="PJZ72613.1"/>
    </source>
</evidence>
<feature type="transmembrane region" description="Helical" evidence="1">
    <location>
        <begin position="95"/>
        <end position="117"/>
    </location>
</feature>
<feature type="transmembrane region" description="Helical" evidence="1">
    <location>
        <begin position="129"/>
        <end position="150"/>
    </location>
</feature>
<keyword evidence="1" id="KW-0812">Transmembrane</keyword>
<evidence type="ECO:0000313" key="2">
    <source>
        <dbReference type="EMBL" id="PJZ69979.1"/>
    </source>
</evidence>
<sequence>MPCKFEKKANLKDRYLKRNDFSVRETGGKMEALLISKVLFLIGCVPYIFLGTAHIVLTFKDMKKSSALSPANLKVRTSMEESNLKLTNETTIWKAWIGFNFSHGMGAVFFGFIYLWIGISDFGFLLANWLLLPLAIVISLSYLILSLRFWFSKPTIGISIASVMFVASYVTSWLIQ</sequence>
<keyword evidence="1" id="KW-1133">Transmembrane helix</keyword>
<dbReference type="EMBL" id="NPDZ01000008">
    <property type="protein sequence ID" value="PJZ72613.1"/>
    <property type="molecule type" value="Genomic_DNA"/>
</dbReference>
<feature type="transmembrane region" description="Helical" evidence="1">
    <location>
        <begin position="156"/>
        <end position="175"/>
    </location>
</feature>
<evidence type="ECO:0000313" key="5">
    <source>
        <dbReference type="Proteomes" id="UP000231990"/>
    </source>
</evidence>
<keyword evidence="1" id="KW-0472">Membrane</keyword>
<protein>
    <submittedName>
        <fullName evidence="3">Uncharacterized protein</fullName>
    </submittedName>
</protein>
<evidence type="ECO:0000313" key="4">
    <source>
        <dbReference type="Proteomes" id="UP000231962"/>
    </source>
</evidence>
<evidence type="ECO:0000256" key="1">
    <source>
        <dbReference type="SAM" id="Phobius"/>
    </source>
</evidence>
<dbReference type="NCBIfam" id="NF047765">
    <property type="entry name" value="LIC_13387_fam"/>
    <property type="match status" value="1"/>
</dbReference>
<gene>
    <name evidence="2" type="ORF">CH360_08740</name>
    <name evidence="3" type="ORF">CH373_12945</name>
</gene>
<organism evidence="3 5">
    <name type="scientific">Leptospira perolatii</name>
    <dbReference type="NCBI Taxonomy" id="2023191"/>
    <lineage>
        <taxon>Bacteria</taxon>
        <taxon>Pseudomonadati</taxon>
        <taxon>Spirochaetota</taxon>
        <taxon>Spirochaetia</taxon>
        <taxon>Leptospirales</taxon>
        <taxon>Leptospiraceae</taxon>
        <taxon>Leptospira</taxon>
    </lineage>
</organism>
<dbReference type="Proteomes" id="UP000231990">
    <property type="component" value="Unassembled WGS sequence"/>
</dbReference>
<dbReference type="InterPro" id="IPR058068">
    <property type="entry name" value="LIC_13387-like"/>
</dbReference>
<name>A0A2M9ZKZ0_9LEPT</name>
<proteinExistence type="predicted"/>
<keyword evidence="4" id="KW-1185">Reference proteome</keyword>
<comment type="caution">
    <text evidence="3">The sequence shown here is derived from an EMBL/GenBank/DDBJ whole genome shotgun (WGS) entry which is preliminary data.</text>
</comment>
<accession>A0A2M9ZKZ0</accession>
<dbReference type="AlphaFoldDB" id="A0A2M9ZKZ0"/>
<dbReference type="EMBL" id="NPDY01000006">
    <property type="protein sequence ID" value="PJZ69979.1"/>
    <property type="molecule type" value="Genomic_DNA"/>
</dbReference>